<keyword evidence="5" id="KW-1185">Reference proteome</keyword>
<dbReference type="GO" id="GO:0004029">
    <property type="term" value="F:aldehyde dehydrogenase (NAD+) activity"/>
    <property type="evidence" value="ECO:0007669"/>
    <property type="project" value="TreeGrafter"/>
</dbReference>
<dbReference type="SUPFAM" id="SSF53720">
    <property type="entry name" value="ALDH-like"/>
    <property type="match status" value="1"/>
</dbReference>
<sequence>MQQEIFGPVLPFLTYSDIDEALKEINNRPKPLALYVFSEDQEFADHVLDHTSSGDAEINSTLIHVGTHLLPFGGVGASGFGKYHGKFSFETFSHRRAVLQLK</sequence>
<dbReference type="InterPro" id="IPR016162">
    <property type="entry name" value="Ald_DH_N"/>
</dbReference>
<dbReference type="InterPro" id="IPR016163">
    <property type="entry name" value="Ald_DH_C"/>
</dbReference>
<comment type="similarity">
    <text evidence="1">Belongs to the aldehyde dehydrogenase family.</text>
</comment>
<organism evidence="4 5">
    <name type="scientific">Pedobacter petrophilus</name>
    <dbReference type="NCBI Taxonomy" id="1908241"/>
    <lineage>
        <taxon>Bacteria</taxon>
        <taxon>Pseudomonadati</taxon>
        <taxon>Bacteroidota</taxon>
        <taxon>Sphingobacteriia</taxon>
        <taxon>Sphingobacteriales</taxon>
        <taxon>Sphingobacteriaceae</taxon>
        <taxon>Pedobacter</taxon>
    </lineage>
</organism>
<dbReference type="AlphaFoldDB" id="A0A7K0FY28"/>
<dbReference type="PANTHER" id="PTHR43570:SF16">
    <property type="entry name" value="ALDEHYDE DEHYDROGENASE TYPE III, ISOFORM Q"/>
    <property type="match status" value="1"/>
</dbReference>
<dbReference type="OrthoDB" id="781568at2"/>
<keyword evidence="2" id="KW-0560">Oxidoreductase</keyword>
<evidence type="ECO:0000256" key="2">
    <source>
        <dbReference type="ARBA" id="ARBA00023002"/>
    </source>
</evidence>
<evidence type="ECO:0000313" key="4">
    <source>
        <dbReference type="EMBL" id="MRX76498.1"/>
    </source>
</evidence>
<name>A0A7K0FY28_9SPHI</name>
<dbReference type="EMBL" id="WKKH01000013">
    <property type="protein sequence ID" value="MRX76498.1"/>
    <property type="molecule type" value="Genomic_DNA"/>
</dbReference>
<proteinExistence type="inferred from homology"/>
<dbReference type="Pfam" id="PF00171">
    <property type="entry name" value="Aldedh"/>
    <property type="match status" value="1"/>
</dbReference>
<gene>
    <name evidence="4" type="ORF">GJU39_10385</name>
</gene>
<feature type="domain" description="Aldehyde dehydrogenase" evidence="3">
    <location>
        <begin position="1"/>
        <end position="97"/>
    </location>
</feature>
<dbReference type="Gene3D" id="3.40.605.10">
    <property type="entry name" value="Aldehyde Dehydrogenase, Chain A, domain 1"/>
    <property type="match status" value="1"/>
</dbReference>
<dbReference type="GO" id="GO:0005737">
    <property type="term" value="C:cytoplasm"/>
    <property type="evidence" value="ECO:0007669"/>
    <property type="project" value="TreeGrafter"/>
</dbReference>
<dbReference type="Proteomes" id="UP000487757">
    <property type="component" value="Unassembled WGS sequence"/>
</dbReference>
<dbReference type="Gene3D" id="3.40.309.10">
    <property type="entry name" value="Aldehyde Dehydrogenase, Chain A, domain 2"/>
    <property type="match status" value="1"/>
</dbReference>
<dbReference type="GO" id="GO:0006081">
    <property type="term" value="P:aldehyde metabolic process"/>
    <property type="evidence" value="ECO:0007669"/>
    <property type="project" value="InterPro"/>
</dbReference>
<dbReference type="InterPro" id="IPR012394">
    <property type="entry name" value="Aldehyde_DH_NAD(P)"/>
</dbReference>
<comment type="caution">
    <text evidence="4">The sequence shown here is derived from an EMBL/GenBank/DDBJ whole genome shotgun (WGS) entry which is preliminary data.</text>
</comment>
<protein>
    <submittedName>
        <fullName evidence="4">Aldehyde dehydrogenase family protein</fullName>
    </submittedName>
</protein>
<accession>A0A7K0FY28</accession>
<dbReference type="InterPro" id="IPR016161">
    <property type="entry name" value="Ald_DH/histidinol_DH"/>
</dbReference>
<reference evidence="4 5" key="1">
    <citation type="submission" date="2019-11" db="EMBL/GenBank/DDBJ databases">
        <title>Pedobacter petrophilus genome.</title>
        <authorList>
            <person name="Feldbauer M.J."/>
            <person name="Newman J.D."/>
        </authorList>
    </citation>
    <scope>NUCLEOTIDE SEQUENCE [LARGE SCALE GENOMIC DNA]</scope>
    <source>
        <strain evidence="4 5">LMG 29686</strain>
    </source>
</reference>
<evidence type="ECO:0000313" key="5">
    <source>
        <dbReference type="Proteomes" id="UP000487757"/>
    </source>
</evidence>
<dbReference type="InterPro" id="IPR015590">
    <property type="entry name" value="Aldehyde_DH_dom"/>
</dbReference>
<evidence type="ECO:0000256" key="1">
    <source>
        <dbReference type="ARBA" id="ARBA00009986"/>
    </source>
</evidence>
<dbReference type="PANTHER" id="PTHR43570">
    <property type="entry name" value="ALDEHYDE DEHYDROGENASE"/>
    <property type="match status" value="1"/>
</dbReference>
<evidence type="ECO:0000259" key="3">
    <source>
        <dbReference type="Pfam" id="PF00171"/>
    </source>
</evidence>